<dbReference type="GO" id="GO:0020037">
    <property type="term" value="F:heme binding"/>
    <property type="evidence" value="ECO:0007669"/>
    <property type="project" value="TreeGrafter"/>
</dbReference>
<keyword evidence="4" id="KW-0560">Oxidoreductase</keyword>
<keyword evidence="7" id="KW-1185">Reference proteome</keyword>
<dbReference type="Gene3D" id="2.60.40.650">
    <property type="match status" value="1"/>
</dbReference>
<reference evidence="6 7" key="1">
    <citation type="journal article" date="2016" name="Sci. Rep.">
        <title>The genome sequence of the outbreeding globe artichoke constructed de novo incorporating a phase-aware low-pass sequencing strategy of F1 progeny.</title>
        <authorList>
            <person name="Scaglione D."/>
            <person name="Reyes-Chin-Wo S."/>
            <person name="Acquadro A."/>
            <person name="Froenicke L."/>
            <person name="Portis E."/>
            <person name="Beitel C."/>
            <person name="Tirone M."/>
            <person name="Mauro R."/>
            <person name="Lo Monaco A."/>
            <person name="Mauromicale G."/>
            <person name="Faccioli P."/>
            <person name="Cattivelli L."/>
            <person name="Rieseberg L."/>
            <person name="Michelmore R."/>
            <person name="Lanteri S."/>
        </authorList>
    </citation>
    <scope>NUCLEOTIDE SEQUENCE [LARGE SCALE GENOMIC DNA]</scope>
    <source>
        <strain evidence="6">2C</strain>
    </source>
</reference>
<protein>
    <submittedName>
        <fullName evidence="6">Cytochrome b5-like heme/steroid binding domain-containing protein</fullName>
    </submittedName>
</protein>
<dbReference type="Pfam" id="PF00173">
    <property type="entry name" value="Cyt-b5"/>
    <property type="match status" value="1"/>
</dbReference>
<dbReference type="GO" id="GO:0008482">
    <property type="term" value="F:sulfite oxidase activity"/>
    <property type="evidence" value="ECO:0007669"/>
    <property type="project" value="TreeGrafter"/>
</dbReference>
<feature type="non-terminal residue" evidence="6">
    <location>
        <position position="256"/>
    </location>
</feature>
<dbReference type="AlphaFoldDB" id="A0A124S0I9"/>
<dbReference type="SUPFAM" id="SSF55856">
    <property type="entry name" value="Cytochrome b5-like heme/steroid binding domain"/>
    <property type="match status" value="1"/>
</dbReference>
<dbReference type="InterPro" id="IPR036400">
    <property type="entry name" value="Cyt_B5-like_heme/steroid_sf"/>
</dbReference>
<feature type="domain" description="Cytochrome b5 heme-binding" evidence="5">
    <location>
        <begin position="197"/>
        <end position="256"/>
    </location>
</feature>
<dbReference type="InterPro" id="IPR005066">
    <property type="entry name" value="MoCF_OxRdtse_dimer"/>
</dbReference>
<evidence type="ECO:0000256" key="3">
    <source>
        <dbReference type="ARBA" id="ARBA00022723"/>
    </source>
</evidence>
<dbReference type="InterPro" id="IPR014756">
    <property type="entry name" value="Ig_E-set"/>
</dbReference>
<dbReference type="Proteomes" id="UP000243975">
    <property type="component" value="Unassembled WGS sequence"/>
</dbReference>
<dbReference type="InterPro" id="IPR008335">
    <property type="entry name" value="Mopterin_OxRdtase_euk"/>
</dbReference>
<keyword evidence="2" id="KW-0500">Molybdenum</keyword>
<dbReference type="Gene3D" id="3.10.120.10">
    <property type="entry name" value="Cytochrome b5-like heme/steroid binding domain"/>
    <property type="match status" value="1"/>
</dbReference>
<evidence type="ECO:0000256" key="4">
    <source>
        <dbReference type="ARBA" id="ARBA00023002"/>
    </source>
</evidence>
<dbReference type="PANTHER" id="PTHR19372:SF7">
    <property type="entry name" value="SULFITE OXIDASE, MITOCHONDRIAL"/>
    <property type="match status" value="1"/>
</dbReference>
<evidence type="ECO:0000313" key="7">
    <source>
        <dbReference type="Proteomes" id="UP000243975"/>
    </source>
</evidence>
<dbReference type="InterPro" id="IPR001199">
    <property type="entry name" value="Cyt_B5-like_heme/steroid-bd"/>
</dbReference>
<comment type="cofactor">
    <cofactor evidence="1">
        <name>Mo-molybdopterin</name>
        <dbReference type="ChEBI" id="CHEBI:71302"/>
    </cofactor>
</comment>
<dbReference type="GO" id="GO:0030151">
    <property type="term" value="F:molybdenum ion binding"/>
    <property type="evidence" value="ECO:0007669"/>
    <property type="project" value="InterPro"/>
</dbReference>
<accession>A0A124S0I9</accession>
<proteinExistence type="predicted"/>
<dbReference type="GO" id="GO:0006790">
    <property type="term" value="P:sulfur compound metabolic process"/>
    <property type="evidence" value="ECO:0007669"/>
    <property type="project" value="TreeGrafter"/>
</dbReference>
<dbReference type="PROSITE" id="PS50255">
    <property type="entry name" value="CYTOCHROME_B5_2"/>
    <property type="match status" value="1"/>
</dbReference>
<comment type="caution">
    <text evidence="6">The sequence shown here is derived from an EMBL/GenBank/DDBJ whole genome shotgun (WGS) entry which is preliminary data.</text>
</comment>
<organism evidence="6 7">
    <name type="scientific">Cynara cardunculus var. scolymus</name>
    <name type="common">Globe artichoke</name>
    <name type="synonym">Cynara scolymus</name>
    <dbReference type="NCBI Taxonomy" id="59895"/>
    <lineage>
        <taxon>Eukaryota</taxon>
        <taxon>Viridiplantae</taxon>
        <taxon>Streptophyta</taxon>
        <taxon>Embryophyta</taxon>
        <taxon>Tracheophyta</taxon>
        <taxon>Spermatophyta</taxon>
        <taxon>Magnoliopsida</taxon>
        <taxon>eudicotyledons</taxon>
        <taxon>Gunneridae</taxon>
        <taxon>Pentapetalae</taxon>
        <taxon>asterids</taxon>
        <taxon>campanulids</taxon>
        <taxon>Asterales</taxon>
        <taxon>Asteraceae</taxon>
        <taxon>Carduoideae</taxon>
        <taxon>Cardueae</taxon>
        <taxon>Carduinae</taxon>
        <taxon>Cynara</taxon>
    </lineage>
</organism>
<dbReference type="GO" id="GO:0043546">
    <property type="term" value="F:molybdopterin cofactor binding"/>
    <property type="evidence" value="ECO:0007669"/>
    <property type="project" value="TreeGrafter"/>
</dbReference>
<dbReference type="PRINTS" id="PR00363">
    <property type="entry name" value="CYTOCHROMEB5"/>
</dbReference>
<dbReference type="Pfam" id="PF03404">
    <property type="entry name" value="Mo-co_dimer"/>
    <property type="match status" value="1"/>
</dbReference>
<dbReference type="PRINTS" id="PR00407">
    <property type="entry name" value="EUMOPTERIN"/>
</dbReference>
<sequence length="256" mass="29159">ELLGLIGIDCIELFSTVGSNIDENVVIATKSRRTITTSKTTVCYSRTPYTLRGYAYSGGGKKVTCVKVTLDGRETWNICNLDIREKPNKYGKYWCSCFWSLKVEVLDLLGAKKIVVRAWDQTLNTQLDKLIWNLMGMMNNCWFRVKTKMCKRHKAHNTTQKPVWWRDGREKNLEISFKLAHPTLKKSVFSPFMNTVSLTYTMSEVKKHNSVDSAWIVVHGHIYDCTNSLKDHPGGSDNILINVGTDCTEEFDASSL</sequence>
<dbReference type="EMBL" id="LEKV01006703">
    <property type="protein sequence ID" value="KVH56142.1"/>
    <property type="molecule type" value="Genomic_DNA"/>
</dbReference>
<gene>
    <name evidence="6" type="ORF">Ccrd_025682</name>
</gene>
<evidence type="ECO:0000259" key="5">
    <source>
        <dbReference type="PROSITE" id="PS50255"/>
    </source>
</evidence>
<dbReference type="PANTHER" id="PTHR19372">
    <property type="entry name" value="SULFITE REDUCTASE"/>
    <property type="match status" value="1"/>
</dbReference>
<dbReference type="SMART" id="SM01117">
    <property type="entry name" value="Cyt-b5"/>
    <property type="match status" value="1"/>
</dbReference>
<dbReference type="Gramene" id="KVH56142">
    <property type="protein sequence ID" value="KVH56142"/>
    <property type="gene ID" value="Ccrd_025682"/>
</dbReference>
<dbReference type="SUPFAM" id="SSF81296">
    <property type="entry name" value="E set domains"/>
    <property type="match status" value="1"/>
</dbReference>
<keyword evidence="3" id="KW-0479">Metal-binding</keyword>
<evidence type="ECO:0000256" key="2">
    <source>
        <dbReference type="ARBA" id="ARBA00022505"/>
    </source>
</evidence>
<name>A0A124S0I9_CYNCS</name>
<evidence type="ECO:0000256" key="1">
    <source>
        <dbReference type="ARBA" id="ARBA00001924"/>
    </source>
</evidence>
<evidence type="ECO:0000313" key="6">
    <source>
        <dbReference type="EMBL" id="KVH56142.1"/>
    </source>
</evidence>
<dbReference type="STRING" id="59895.A0A124S0I9"/>